<accession>A0A0F9PBQ5</accession>
<dbReference type="InterPro" id="IPR013429">
    <property type="entry name" value="Regulatory_FmdB_Zinc_ribbon"/>
</dbReference>
<proteinExistence type="predicted"/>
<evidence type="ECO:0000313" key="2">
    <source>
        <dbReference type="EMBL" id="KKM90797.1"/>
    </source>
</evidence>
<feature type="domain" description="Putative regulatory protein FmdB zinc ribbon" evidence="1">
    <location>
        <begin position="1"/>
        <end position="39"/>
    </location>
</feature>
<dbReference type="SMART" id="SM00834">
    <property type="entry name" value="CxxC_CXXC_SSSS"/>
    <property type="match status" value="1"/>
</dbReference>
<gene>
    <name evidence="2" type="ORF">LCGC14_1235000</name>
</gene>
<reference evidence="2" key="1">
    <citation type="journal article" date="2015" name="Nature">
        <title>Complex archaea that bridge the gap between prokaryotes and eukaryotes.</title>
        <authorList>
            <person name="Spang A."/>
            <person name="Saw J.H."/>
            <person name="Jorgensen S.L."/>
            <person name="Zaremba-Niedzwiedzka K."/>
            <person name="Martijn J."/>
            <person name="Lind A.E."/>
            <person name="van Eijk R."/>
            <person name="Schleper C."/>
            <person name="Guy L."/>
            <person name="Ettema T.J."/>
        </authorList>
    </citation>
    <scope>NUCLEOTIDE SEQUENCE</scope>
</reference>
<evidence type="ECO:0000259" key="1">
    <source>
        <dbReference type="SMART" id="SM00834"/>
    </source>
</evidence>
<sequence>MPLYDYKCKCGEIFEAVNSIADRHTATCICGRMAKKKMSPWGRVIFAAYDTVVNSNGIAVSRKQSTEEIPMLPEKVHGGRF</sequence>
<dbReference type="NCBIfam" id="TIGR02605">
    <property type="entry name" value="CxxC_CxxC_SSSS"/>
    <property type="match status" value="1"/>
</dbReference>
<comment type="caution">
    <text evidence="2">The sequence shown here is derived from an EMBL/GenBank/DDBJ whole genome shotgun (WGS) entry which is preliminary data.</text>
</comment>
<organism evidence="2">
    <name type="scientific">marine sediment metagenome</name>
    <dbReference type="NCBI Taxonomy" id="412755"/>
    <lineage>
        <taxon>unclassified sequences</taxon>
        <taxon>metagenomes</taxon>
        <taxon>ecological metagenomes</taxon>
    </lineage>
</organism>
<dbReference type="AlphaFoldDB" id="A0A0F9PBQ5"/>
<protein>
    <recommendedName>
        <fullName evidence="1">Putative regulatory protein FmdB zinc ribbon domain-containing protein</fullName>
    </recommendedName>
</protein>
<dbReference type="EMBL" id="LAZR01006625">
    <property type="protein sequence ID" value="KKM90797.1"/>
    <property type="molecule type" value="Genomic_DNA"/>
</dbReference>
<name>A0A0F9PBQ5_9ZZZZ</name>